<comment type="caution">
    <text evidence="2">The sequence shown here is derived from an EMBL/GenBank/DDBJ whole genome shotgun (WGS) entry which is preliminary data.</text>
</comment>
<name>A0ABU0JWS6_HATLI</name>
<evidence type="ECO:0000256" key="1">
    <source>
        <dbReference type="ARBA" id="ARBA00023118"/>
    </source>
</evidence>
<dbReference type="NCBIfam" id="TIGR01895">
    <property type="entry name" value="cas_Cas5t"/>
    <property type="match status" value="1"/>
</dbReference>
<dbReference type="RefSeq" id="WP_307356654.1">
    <property type="nucleotide sequence ID" value="NZ_BAAACJ010000004.1"/>
</dbReference>
<keyword evidence="3" id="KW-1185">Reference proteome</keyword>
<dbReference type="InterPro" id="IPR013422">
    <property type="entry name" value="CRISPR-assoc_prot_Cas5_N"/>
</dbReference>
<accession>A0ABU0JWS6</accession>
<dbReference type="EMBL" id="JAUSWN010000023">
    <property type="protein sequence ID" value="MDQ0480593.1"/>
    <property type="molecule type" value="Genomic_DNA"/>
</dbReference>
<dbReference type="NCBIfam" id="TIGR02593">
    <property type="entry name" value="CRISPR_cas5"/>
    <property type="match status" value="1"/>
</dbReference>
<dbReference type="InterPro" id="IPR021124">
    <property type="entry name" value="CRISPR-assoc_prot_Cas5"/>
</dbReference>
<reference evidence="2 3" key="1">
    <citation type="submission" date="2023-07" db="EMBL/GenBank/DDBJ databases">
        <title>Genomic Encyclopedia of Type Strains, Phase IV (KMG-IV): sequencing the most valuable type-strain genomes for metagenomic binning, comparative biology and taxonomic classification.</title>
        <authorList>
            <person name="Goeker M."/>
        </authorList>
    </citation>
    <scope>NUCLEOTIDE SEQUENCE [LARGE SCALE GENOMIC DNA]</scope>
    <source>
        <strain evidence="2 3">DSM 1400</strain>
    </source>
</reference>
<proteinExistence type="predicted"/>
<evidence type="ECO:0000313" key="3">
    <source>
        <dbReference type="Proteomes" id="UP001224418"/>
    </source>
</evidence>
<dbReference type="Proteomes" id="UP001224418">
    <property type="component" value="Unassembled WGS sequence"/>
</dbReference>
<protein>
    <submittedName>
        <fullName evidence="2">CRISPR-associated protein Cas5t</fullName>
    </submittedName>
</protein>
<gene>
    <name evidence="2" type="ORF">QOZ93_002341</name>
</gene>
<dbReference type="Pfam" id="PF09704">
    <property type="entry name" value="Cas_Cas5d"/>
    <property type="match status" value="1"/>
</dbReference>
<organism evidence="2 3">
    <name type="scientific">Hathewaya limosa</name>
    <name type="common">Clostridium limosum</name>
    <dbReference type="NCBI Taxonomy" id="1536"/>
    <lineage>
        <taxon>Bacteria</taxon>
        <taxon>Bacillati</taxon>
        <taxon>Bacillota</taxon>
        <taxon>Clostridia</taxon>
        <taxon>Eubacteriales</taxon>
        <taxon>Clostridiaceae</taxon>
        <taxon>Hathewaya</taxon>
    </lineage>
</organism>
<dbReference type="InterPro" id="IPR013337">
    <property type="entry name" value="CRISPR-assoc_prot_Cas5_Tneap"/>
</dbReference>
<sequence>MKAIMLKLTQNLVNYKKPTSFQLKETYPLPPYSTVIGMIHSACGFEEYKEMDISIQGKHHSRINDLYTRYEFAGASFENGRHNIKLRDDEKKDKFYGAMRGVSTCELLVDVELLLHIRPKDESLIPIIYENLKNPQEYISLGRREDIARIEKVKIVEIRQDELKIDTSLKYDAYIPITCFDEEDFESKATIYNLNKKYTKITIKKGTEIRDWEKVKVIHGIANRDSIYKGTNTFIDEFNNILFLA</sequence>
<keyword evidence="1" id="KW-0051">Antiviral defense</keyword>
<evidence type="ECO:0000313" key="2">
    <source>
        <dbReference type="EMBL" id="MDQ0480593.1"/>
    </source>
</evidence>
<dbReference type="Gene3D" id="3.30.70.2660">
    <property type="match status" value="1"/>
</dbReference>